<feature type="compositionally biased region" description="Polar residues" evidence="1">
    <location>
        <begin position="335"/>
        <end position="348"/>
    </location>
</feature>
<dbReference type="InterPro" id="IPR025263">
    <property type="entry name" value="YhdP_central"/>
</dbReference>
<dbReference type="Pfam" id="PF13116">
    <property type="entry name" value="YhdP"/>
    <property type="match status" value="1"/>
</dbReference>
<protein>
    <submittedName>
        <fullName evidence="3">TIGR02099 family protein</fullName>
    </submittedName>
</protein>
<dbReference type="InterPro" id="IPR011836">
    <property type="entry name" value="YhdP"/>
</dbReference>
<feature type="compositionally biased region" description="Basic and acidic residues" evidence="1">
    <location>
        <begin position="930"/>
        <end position="940"/>
    </location>
</feature>
<feature type="region of interest" description="Disordered" evidence="1">
    <location>
        <begin position="320"/>
        <end position="348"/>
    </location>
</feature>
<gene>
    <name evidence="3" type="ORF">BECKDK2373B_GA0170837_10782</name>
</gene>
<evidence type="ECO:0000259" key="2">
    <source>
        <dbReference type="Pfam" id="PF13116"/>
    </source>
</evidence>
<organism evidence="3">
    <name type="scientific">Candidatus Kentrum sp. DK</name>
    <dbReference type="NCBI Taxonomy" id="2126562"/>
    <lineage>
        <taxon>Bacteria</taxon>
        <taxon>Pseudomonadati</taxon>
        <taxon>Pseudomonadota</taxon>
        <taxon>Gammaproteobacteria</taxon>
        <taxon>Candidatus Kentrum</taxon>
    </lineage>
</organism>
<feature type="region of interest" description="Disordered" evidence="1">
    <location>
        <begin position="1024"/>
        <end position="1045"/>
    </location>
</feature>
<dbReference type="PANTHER" id="PTHR38690:SF1">
    <property type="entry name" value="PROTEASE"/>
    <property type="match status" value="1"/>
</dbReference>
<dbReference type="EMBL" id="CAADEX010000078">
    <property type="protein sequence ID" value="VFJ58852.1"/>
    <property type="molecule type" value="Genomic_DNA"/>
</dbReference>
<dbReference type="PANTHER" id="PTHR38690">
    <property type="entry name" value="PROTEASE-RELATED"/>
    <property type="match status" value="1"/>
</dbReference>
<sequence length="1325" mass="144519">MIIQGLDEPPRRQDGNHDRITPKRSYRVFSQVIRALAVLIAVGLLTLRFLLPGVEQLRPDVEQWLQAKTGQPVSIGSLHAQWRGWTPELVIEKLRLLNEAGDALHIQFLRFGIGIDFSFVWQGPASWKTLRKIDLIRAKRVSLSGMSLTVIREPDGSVHPAGTRSASAGLLSWLLKQSHVDVESADVHWRDRKNEQLSFSFPNTRLSIRGEDSRYRILASTSPSRLLPGKVRPSEDPDPEGILSTVADITLDPVTLRWSGTVSFRIRDLNPSRFFPRENPLSRITSGGASAEFQTSWRQGRLESAEGDFTLGCLPLSSADTRAGDNKRPVPSPAPSSQGSCMASAPTETPITGISGSLTLHRLGSDNWSLAFGRLALATPEGQWAPTDARLEIAWSRNREAWEIAARDVQLSNEDLALRLDGTGRWSGEQASPDLYLNLAIERGRLDRLIRYLPTSLMKESLVSWLRRAFIGGTIEKGSVLFHGRPTDFPFRDSEGVFEARFRTSQDTALRYAKEWLPIEAAAMDVAFENQHLTVRAESGFVYGSRIREVVAEIPDITAEQPLLTVHGQTVGAFEEGLAFLRTSPLSERHAHRVTSLEGSGEIRIDLRIRRRLPRDDSPSVQGEITFVDDGIDVGVSEFMADTGRSKPVGDSDPDLHLDHIKGAITFDKDGIAGKNIAVRYLGEAVTLDIEKVTREALDRETDGSKGATRFTVSALPTDTLFSYPLLQDALSKVPASLSAVLAPAATGLTNETKWRVMLELPHSWGQRNNRETAWIGISSPLAGIGALLPAPLRPPFEARMVLSKEPSEREITIRLGSGTDASQSTALFAPGQASGKAEKAGESWRGAVRFGAGSPKLPDSAGVRVEGHVKALSLDQWLPLIRLIAKNNPVSGTPDAPSEQGKVFPVEVFPDSPKPDSSKPNAPENDNENGEKAAEADSEKKAPVATLILVAQRVHLVIDAFTAFSRTFRGVTLQAGPARDGNWYVRLQGEEADGYVRLPGPADKSGTDPAGSHGAIVADFSHLRLPPAGDGDEGANKATGNGGDAIPNTIPPIRFICKDLRYHERPFGHVRVELTPTPRGLDISPIDIRGKDIRIKGLGAWESGNPGSPSSRFRLEVNAEDLGKLLSSFGYEGKVAREGETRLILDATWPGSPGQFELGRVTGTLDVKITKGRLLAIDPGASGRIFGLLSITQLPRILSMDFRDLYQDGFVYNRMEGKFKIAEGKAHTKNFMVDGPSSRIDITGGTGLVDQDYDQIATIIPKVSSASLPLTVLGAGIPLAAISIAQHLLDEPFFDKVFAYRYTIGGTWKDPKIELVKEEGDTAE</sequence>
<feature type="domain" description="YhdP central" evidence="2">
    <location>
        <begin position="363"/>
        <end position="1314"/>
    </location>
</feature>
<accession>A0A450SXT7</accession>
<evidence type="ECO:0000313" key="3">
    <source>
        <dbReference type="EMBL" id="VFJ58852.1"/>
    </source>
</evidence>
<evidence type="ECO:0000256" key="1">
    <source>
        <dbReference type="SAM" id="MobiDB-lite"/>
    </source>
</evidence>
<name>A0A450SXT7_9GAMM</name>
<reference evidence="3" key="1">
    <citation type="submission" date="2019-02" db="EMBL/GenBank/DDBJ databases">
        <authorList>
            <person name="Gruber-Vodicka R. H."/>
            <person name="Seah K. B. B."/>
        </authorList>
    </citation>
    <scope>NUCLEOTIDE SEQUENCE</scope>
    <source>
        <strain evidence="3">BECK_DK47</strain>
    </source>
</reference>
<feature type="region of interest" description="Disordered" evidence="1">
    <location>
        <begin position="892"/>
        <end position="940"/>
    </location>
</feature>
<proteinExistence type="predicted"/>